<keyword evidence="1" id="KW-0812">Transmembrane</keyword>
<dbReference type="EMBL" id="JAFFGZ010000008">
    <property type="protein sequence ID" value="KAK4640381.1"/>
    <property type="molecule type" value="Genomic_DNA"/>
</dbReference>
<accession>A0ABR0F8S7</accession>
<comment type="caution">
    <text evidence="2">The sequence shown here is derived from an EMBL/GenBank/DDBJ whole genome shotgun (WGS) entry which is preliminary data.</text>
</comment>
<reference evidence="2 3" key="1">
    <citation type="journal article" date="2023" name="bioRxiv">
        <title>High-quality genome assemblies of four members of thePodospora anserinaspecies complex.</title>
        <authorList>
            <person name="Ament-Velasquez S.L."/>
            <person name="Vogan A.A."/>
            <person name="Wallerman O."/>
            <person name="Hartmann F."/>
            <person name="Gautier V."/>
            <person name="Silar P."/>
            <person name="Giraud T."/>
            <person name="Johannesson H."/>
        </authorList>
    </citation>
    <scope>NUCLEOTIDE SEQUENCE [LARGE SCALE GENOMIC DNA]</scope>
    <source>
        <strain evidence="2 3">CBS 112042</strain>
    </source>
</reference>
<evidence type="ECO:0000313" key="2">
    <source>
        <dbReference type="EMBL" id="KAK4640381.1"/>
    </source>
</evidence>
<dbReference type="GeneID" id="87892328"/>
<dbReference type="Proteomes" id="UP001322138">
    <property type="component" value="Unassembled WGS sequence"/>
</dbReference>
<dbReference type="RefSeq" id="XP_062729357.1">
    <property type="nucleotide sequence ID" value="XM_062872974.1"/>
</dbReference>
<keyword evidence="1" id="KW-0472">Membrane</keyword>
<organism evidence="2 3">
    <name type="scientific">Podospora bellae-mahoneyi</name>
    <dbReference type="NCBI Taxonomy" id="2093777"/>
    <lineage>
        <taxon>Eukaryota</taxon>
        <taxon>Fungi</taxon>
        <taxon>Dikarya</taxon>
        <taxon>Ascomycota</taxon>
        <taxon>Pezizomycotina</taxon>
        <taxon>Sordariomycetes</taxon>
        <taxon>Sordariomycetidae</taxon>
        <taxon>Sordariales</taxon>
        <taxon>Podosporaceae</taxon>
        <taxon>Podospora</taxon>
    </lineage>
</organism>
<feature type="transmembrane region" description="Helical" evidence="1">
    <location>
        <begin position="20"/>
        <end position="36"/>
    </location>
</feature>
<protein>
    <submittedName>
        <fullName evidence="2">Uncharacterized protein</fullName>
    </submittedName>
</protein>
<proteinExistence type="predicted"/>
<keyword evidence="1" id="KW-1133">Transmembrane helix</keyword>
<name>A0ABR0F8S7_9PEZI</name>
<evidence type="ECO:0000256" key="1">
    <source>
        <dbReference type="SAM" id="Phobius"/>
    </source>
</evidence>
<evidence type="ECO:0000313" key="3">
    <source>
        <dbReference type="Proteomes" id="UP001322138"/>
    </source>
</evidence>
<keyword evidence="3" id="KW-1185">Reference proteome</keyword>
<gene>
    <name evidence="2" type="ORF">QC761_0091400</name>
</gene>
<sequence>MPTVRGKHTTTRRTLSCRMGMGFSMIGLPLGLVNMLRRQERRNRMFSLVGDRV</sequence>